<comment type="caution">
    <text evidence="2">The sequence shown here is derived from an EMBL/GenBank/DDBJ whole genome shotgun (WGS) entry which is preliminary data.</text>
</comment>
<protein>
    <recommendedName>
        <fullName evidence="4">Transmembrane protein</fullName>
    </recommendedName>
</protein>
<evidence type="ECO:0000313" key="3">
    <source>
        <dbReference type="Proteomes" id="UP001597417"/>
    </source>
</evidence>
<evidence type="ECO:0008006" key="4">
    <source>
        <dbReference type="Google" id="ProtNLM"/>
    </source>
</evidence>
<dbReference type="Proteomes" id="UP001597417">
    <property type="component" value="Unassembled WGS sequence"/>
</dbReference>
<keyword evidence="1" id="KW-1133">Transmembrane helix</keyword>
<feature type="transmembrane region" description="Helical" evidence="1">
    <location>
        <begin position="32"/>
        <end position="53"/>
    </location>
</feature>
<sequence>MTGPSGRIARFWRRIHIGHNPLARTSDRVESALLMVVVLGILVALPLAALLGAGTYEGQLALSQQQRLTRHLAVATLTENAPNSLPATDGAVAPSPSATVHARWTGPDGAERVGTVPADPGTKAGSTVPIWLTDSGDPAEAPMSQPDVTTAAVLSGFFAWLVAVLILFVAYRTGRFVLDRRRVRRWDLEWATVGEKWARS</sequence>
<accession>A0ABW5G1Q0</accession>
<dbReference type="InterPro" id="IPR039708">
    <property type="entry name" value="MT1774/Rv1733c-like"/>
</dbReference>
<gene>
    <name evidence="2" type="ORF">ACFSXZ_33380</name>
</gene>
<proteinExistence type="predicted"/>
<dbReference type="PANTHER" id="PTHR42305:SF1">
    <property type="entry name" value="MEMBRANE PROTEIN RV1733C-RELATED"/>
    <property type="match status" value="1"/>
</dbReference>
<feature type="transmembrane region" description="Helical" evidence="1">
    <location>
        <begin position="151"/>
        <end position="171"/>
    </location>
</feature>
<dbReference type="RefSeq" id="WP_378269699.1">
    <property type="nucleotide sequence ID" value="NZ_JBHUKR010000021.1"/>
</dbReference>
<keyword evidence="3" id="KW-1185">Reference proteome</keyword>
<dbReference type="PANTHER" id="PTHR42305">
    <property type="entry name" value="MEMBRANE PROTEIN RV1733C-RELATED"/>
    <property type="match status" value="1"/>
</dbReference>
<evidence type="ECO:0000313" key="2">
    <source>
        <dbReference type="EMBL" id="MFD2421233.1"/>
    </source>
</evidence>
<dbReference type="EMBL" id="JBHUKR010000021">
    <property type="protein sequence ID" value="MFD2421233.1"/>
    <property type="molecule type" value="Genomic_DNA"/>
</dbReference>
<name>A0ABW5G1Q0_9PSEU</name>
<keyword evidence="1" id="KW-0472">Membrane</keyword>
<keyword evidence="1" id="KW-0812">Transmembrane</keyword>
<organism evidence="2 3">
    <name type="scientific">Amycolatopsis pigmentata</name>
    <dbReference type="NCBI Taxonomy" id="450801"/>
    <lineage>
        <taxon>Bacteria</taxon>
        <taxon>Bacillati</taxon>
        <taxon>Actinomycetota</taxon>
        <taxon>Actinomycetes</taxon>
        <taxon>Pseudonocardiales</taxon>
        <taxon>Pseudonocardiaceae</taxon>
        <taxon>Amycolatopsis</taxon>
    </lineage>
</organism>
<evidence type="ECO:0000256" key="1">
    <source>
        <dbReference type="SAM" id="Phobius"/>
    </source>
</evidence>
<reference evidence="3" key="1">
    <citation type="journal article" date="2019" name="Int. J. Syst. Evol. Microbiol.">
        <title>The Global Catalogue of Microorganisms (GCM) 10K type strain sequencing project: providing services to taxonomists for standard genome sequencing and annotation.</title>
        <authorList>
            <consortium name="The Broad Institute Genomics Platform"/>
            <consortium name="The Broad Institute Genome Sequencing Center for Infectious Disease"/>
            <person name="Wu L."/>
            <person name="Ma J."/>
        </authorList>
    </citation>
    <scope>NUCLEOTIDE SEQUENCE [LARGE SCALE GENOMIC DNA]</scope>
    <source>
        <strain evidence="3">CGMCC 4.7645</strain>
    </source>
</reference>